<comment type="similarity">
    <text evidence="1">Belongs to the 'GDSL' lipolytic enzyme family.</text>
</comment>
<dbReference type="AlphaFoldDB" id="A0AAD8H1R4"/>
<comment type="caution">
    <text evidence="6">The sequence shown here is derived from an EMBL/GenBank/DDBJ whole genome shotgun (WGS) entry which is preliminary data.</text>
</comment>
<keyword evidence="7" id="KW-1185">Reference proteome</keyword>
<proteinExistence type="inferred from homology"/>
<gene>
    <name evidence="6" type="ORF">POM88_051167</name>
</gene>
<sequence length="379" mass="42096">MSCSHIFITLTILATFAHTFSTKTVPKQRPFTKIYAFGDSFTDTGNTKSFTTSGAFHFAQNPPYGTTFFHHPTDRYSDGRLVIDFLAEKLSLPYLPPYLDENADKTHGVNFAVAGATAIGLDFFLRNNATLLFTPKSLKNQLDWFVEFSGSRGCINSSTTPEQCKALFDGALIWIGEIGVNDYAYTRATKVSDETIRDLAVTSVTEFLQVLLNMGAKYVIAQGMPPTGCLAFSMETYNITDRDEIGCVGSVNDLSKIHNKILQQNLRGLREEFPGAVIAYADYNNAYRYVMKNGGDYGITQLYKACCGAGPGEYNFNILAPCGSSSVSTSCTDPSQYINWDGFHLTEAMYKAISEEFFTKTAIYPSFRHLLEHKMQSMN</sequence>
<accession>A0AAD8H1R4</accession>
<protein>
    <submittedName>
        <fullName evidence="6">GDSL-motif lipase/hydrolase family protein</fullName>
    </submittedName>
</protein>
<feature type="chain" id="PRO_5042197232" evidence="5">
    <location>
        <begin position="20"/>
        <end position="379"/>
    </location>
</feature>
<reference evidence="6" key="1">
    <citation type="submission" date="2023-02" db="EMBL/GenBank/DDBJ databases">
        <title>Genome of toxic invasive species Heracleum sosnowskyi carries increased number of genes despite the absence of recent whole-genome duplications.</title>
        <authorList>
            <person name="Schelkunov M."/>
            <person name="Shtratnikova V."/>
            <person name="Makarenko M."/>
            <person name="Klepikova A."/>
            <person name="Omelchenko D."/>
            <person name="Novikova G."/>
            <person name="Obukhova E."/>
            <person name="Bogdanov V."/>
            <person name="Penin A."/>
            <person name="Logacheva M."/>
        </authorList>
    </citation>
    <scope>NUCLEOTIDE SEQUENCE</scope>
    <source>
        <strain evidence="6">Hsosn_3</strain>
        <tissue evidence="6">Leaf</tissue>
    </source>
</reference>
<evidence type="ECO:0000256" key="3">
    <source>
        <dbReference type="ARBA" id="ARBA00022801"/>
    </source>
</evidence>
<evidence type="ECO:0000256" key="2">
    <source>
        <dbReference type="ARBA" id="ARBA00022729"/>
    </source>
</evidence>
<evidence type="ECO:0000256" key="5">
    <source>
        <dbReference type="SAM" id="SignalP"/>
    </source>
</evidence>
<dbReference type="PANTHER" id="PTHR22835:SF557">
    <property type="entry name" value="LIPASE_HYDROLASE FAMILY PROTEIN, PUTATIVE, EXPRESSED-RELATED"/>
    <property type="match status" value="1"/>
</dbReference>
<dbReference type="SUPFAM" id="SSF52266">
    <property type="entry name" value="SGNH hydrolase"/>
    <property type="match status" value="1"/>
</dbReference>
<organism evidence="6 7">
    <name type="scientific">Heracleum sosnowskyi</name>
    <dbReference type="NCBI Taxonomy" id="360622"/>
    <lineage>
        <taxon>Eukaryota</taxon>
        <taxon>Viridiplantae</taxon>
        <taxon>Streptophyta</taxon>
        <taxon>Embryophyta</taxon>
        <taxon>Tracheophyta</taxon>
        <taxon>Spermatophyta</taxon>
        <taxon>Magnoliopsida</taxon>
        <taxon>eudicotyledons</taxon>
        <taxon>Gunneridae</taxon>
        <taxon>Pentapetalae</taxon>
        <taxon>asterids</taxon>
        <taxon>campanulids</taxon>
        <taxon>Apiales</taxon>
        <taxon>Apiaceae</taxon>
        <taxon>Apioideae</taxon>
        <taxon>apioid superclade</taxon>
        <taxon>Tordylieae</taxon>
        <taxon>Tordyliinae</taxon>
        <taxon>Heracleum</taxon>
    </lineage>
</organism>
<keyword evidence="3" id="KW-0378">Hydrolase</keyword>
<dbReference type="Proteomes" id="UP001237642">
    <property type="component" value="Unassembled WGS sequence"/>
</dbReference>
<evidence type="ECO:0000256" key="1">
    <source>
        <dbReference type="ARBA" id="ARBA00008668"/>
    </source>
</evidence>
<dbReference type="CDD" id="cd01837">
    <property type="entry name" value="SGNH_plant_lipase_like"/>
    <property type="match status" value="1"/>
</dbReference>
<dbReference type="InterPro" id="IPR001087">
    <property type="entry name" value="GDSL"/>
</dbReference>
<evidence type="ECO:0000313" key="7">
    <source>
        <dbReference type="Proteomes" id="UP001237642"/>
    </source>
</evidence>
<dbReference type="InterPro" id="IPR036514">
    <property type="entry name" value="SGNH_hydro_sf"/>
</dbReference>
<dbReference type="PANTHER" id="PTHR22835">
    <property type="entry name" value="ZINC FINGER FYVE DOMAIN CONTAINING PROTEIN"/>
    <property type="match status" value="1"/>
</dbReference>
<dbReference type="EMBL" id="JAUIZM010000011">
    <property type="protein sequence ID" value="KAK1357911.1"/>
    <property type="molecule type" value="Genomic_DNA"/>
</dbReference>
<dbReference type="GO" id="GO:0016788">
    <property type="term" value="F:hydrolase activity, acting on ester bonds"/>
    <property type="evidence" value="ECO:0007669"/>
    <property type="project" value="InterPro"/>
</dbReference>
<evidence type="ECO:0000313" key="6">
    <source>
        <dbReference type="EMBL" id="KAK1357911.1"/>
    </source>
</evidence>
<keyword evidence="4" id="KW-0325">Glycoprotein</keyword>
<dbReference type="Pfam" id="PF00657">
    <property type="entry name" value="Lipase_GDSL"/>
    <property type="match status" value="1"/>
</dbReference>
<keyword evidence="2 5" id="KW-0732">Signal</keyword>
<evidence type="ECO:0000256" key="4">
    <source>
        <dbReference type="ARBA" id="ARBA00023180"/>
    </source>
</evidence>
<dbReference type="InterPro" id="IPR035669">
    <property type="entry name" value="SGNH_plant_lipase-like"/>
</dbReference>
<name>A0AAD8H1R4_9APIA</name>
<dbReference type="Gene3D" id="3.40.50.1110">
    <property type="entry name" value="SGNH hydrolase"/>
    <property type="match status" value="1"/>
</dbReference>
<reference evidence="6" key="2">
    <citation type="submission" date="2023-05" db="EMBL/GenBank/DDBJ databases">
        <authorList>
            <person name="Schelkunov M.I."/>
        </authorList>
    </citation>
    <scope>NUCLEOTIDE SEQUENCE</scope>
    <source>
        <strain evidence="6">Hsosn_3</strain>
        <tissue evidence="6">Leaf</tissue>
    </source>
</reference>
<feature type="signal peptide" evidence="5">
    <location>
        <begin position="1"/>
        <end position="19"/>
    </location>
</feature>